<evidence type="ECO:0000313" key="9">
    <source>
        <dbReference type="EMBL" id="OHA46535.1"/>
    </source>
</evidence>
<evidence type="ECO:0008006" key="11">
    <source>
        <dbReference type="Google" id="ProtNLM"/>
    </source>
</evidence>
<evidence type="ECO:0000256" key="3">
    <source>
        <dbReference type="ARBA" id="ARBA00022448"/>
    </source>
</evidence>
<keyword evidence="3" id="KW-0813">Transport</keyword>
<evidence type="ECO:0000256" key="7">
    <source>
        <dbReference type="ARBA" id="ARBA00023136"/>
    </source>
</evidence>
<evidence type="ECO:0000256" key="4">
    <source>
        <dbReference type="ARBA" id="ARBA00022475"/>
    </source>
</evidence>
<dbReference type="GO" id="GO:0015095">
    <property type="term" value="F:magnesium ion transmembrane transporter activity"/>
    <property type="evidence" value="ECO:0007669"/>
    <property type="project" value="TreeGrafter"/>
</dbReference>
<dbReference type="PANTHER" id="PTHR46494:SF1">
    <property type="entry name" value="CORA FAMILY METAL ION TRANSPORTER (EUROFUNG)"/>
    <property type="match status" value="1"/>
</dbReference>
<evidence type="ECO:0000256" key="6">
    <source>
        <dbReference type="ARBA" id="ARBA00022989"/>
    </source>
</evidence>
<evidence type="ECO:0000256" key="5">
    <source>
        <dbReference type="ARBA" id="ARBA00022692"/>
    </source>
</evidence>
<reference evidence="9 10" key="1">
    <citation type="journal article" date="2016" name="Nat. Commun.">
        <title>Thousands of microbial genomes shed light on interconnected biogeochemical processes in an aquifer system.</title>
        <authorList>
            <person name="Anantharaman K."/>
            <person name="Brown C.T."/>
            <person name="Hug L.A."/>
            <person name="Sharon I."/>
            <person name="Castelle C.J."/>
            <person name="Probst A.J."/>
            <person name="Thomas B.C."/>
            <person name="Singh A."/>
            <person name="Wilkins M.J."/>
            <person name="Karaoz U."/>
            <person name="Brodie E.L."/>
            <person name="Williams K.H."/>
            <person name="Hubbard S.S."/>
            <person name="Banfield J.F."/>
        </authorList>
    </citation>
    <scope>NUCLEOTIDE SEQUENCE [LARGE SCALE GENOMIC DNA]</scope>
</reference>
<dbReference type="Proteomes" id="UP000176965">
    <property type="component" value="Unassembled WGS sequence"/>
</dbReference>
<evidence type="ECO:0000313" key="10">
    <source>
        <dbReference type="Proteomes" id="UP000176965"/>
    </source>
</evidence>
<feature type="transmembrane region" description="Helical" evidence="8">
    <location>
        <begin position="246"/>
        <end position="266"/>
    </location>
</feature>
<comment type="subcellular location">
    <subcellularLocation>
        <location evidence="1">Cell membrane</location>
        <topology evidence="1">Multi-pass membrane protein</topology>
    </subcellularLocation>
</comment>
<protein>
    <recommendedName>
        <fullName evidence="11">Magnesium transporter CorA</fullName>
    </recommendedName>
</protein>
<dbReference type="Pfam" id="PF01544">
    <property type="entry name" value="CorA"/>
    <property type="match status" value="1"/>
</dbReference>
<evidence type="ECO:0000256" key="1">
    <source>
        <dbReference type="ARBA" id="ARBA00004651"/>
    </source>
</evidence>
<evidence type="ECO:0000256" key="8">
    <source>
        <dbReference type="SAM" id="Phobius"/>
    </source>
</evidence>
<gene>
    <name evidence="9" type="ORF">A2541_00320</name>
</gene>
<dbReference type="InterPro" id="IPR002523">
    <property type="entry name" value="MgTranspt_CorA/ZnTranspt_ZntB"/>
</dbReference>
<dbReference type="Gene3D" id="3.30.460.20">
    <property type="entry name" value="CorA soluble domain-like"/>
    <property type="match status" value="1"/>
</dbReference>
<sequence>MLKKQNYKAVTWIDLENPNKDEARQLMEEFDLSPEVAQDILLPTFKDKITSHKDYIYLVLHFPAFKHTHNKSHRQEIDFVVGKNFIITNRYESIDAMEKYAKVFEVNSILDKNEANIGPGELFLAMIKTIYQSLSDELDSINYLLREAEKNIFAGKEKEMVFELSRVGREIINFNHIIMPHGTILESLKQDSEKIFNQNFILGLDEITNEYHKISKILENVTEVLRELRETNNALLSTKQNETMKILTLFTFLALPFTIIASLFQMNTNSTPLVNSNIAWPIIVGTEIFITLILFTIAKKKKWF</sequence>
<dbReference type="GO" id="GO:0000287">
    <property type="term" value="F:magnesium ion binding"/>
    <property type="evidence" value="ECO:0007669"/>
    <property type="project" value="TreeGrafter"/>
</dbReference>
<dbReference type="AlphaFoldDB" id="A0A1G2PDY0"/>
<dbReference type="PANTHER" id="PTHR46494">
    <property type="entry name" value="CORA FAMILY METAL ION TRANSPORTER (EUROFUNG)"/>
    <property type="match status" value="1"/>
</dbReference>
<name>A0A1G2PDY0_9BACT</name>
<dbReference type="GO" id="GO:0050897">
    <property type="term" value="F:cobalt ion binding"/>
    <property type="evidence" value="ECO:0007669"/>
    <property type="project" value="TreeGrafter"/>
</dbReference>
<proteinExistence type="inferred from homology"/>
<accession>A0A1G2PDY0</accession>
<evidence type="ECO:0000256" key="2">
    <source>
        <dbReference type="ARBA" id="ARBA00009765"/>
    </source>
</evidence>
<dbReference type="GO" id="GO:0015087">
    <property type="term" value="F:cobalt ion transmembrane transporter activity"/>
    <property type="evidence" value="ECO:0007669"/>
    <property type="project" value="TreeGrafter"/>
</dbReference>
<dbReference type="GO" id="GO:0005886">
    <property type="term" value="C:plasma membrane"/>
    <property type="evidence" value="ECO:0007669"/>
    <property type="project" value="UniProtKB-SubCell"/>
</dbReference>
<dbReference type="SUPFAM" id="SSF144083">
    <property type="entry name" value="Magnesium transport protein CorA, transmembrane region"/>
    <property type="match status" value="1"/>
</dbReference>
<feature type="transmembrane region" description="Helical" evidence="8">
    <location>
        <begin position="278"/>
        <end position="298"/>
    </location>
</feature>
<organism evidence="9 10">
    <name type="scientific">Candidatus Taylorbacteria bacterium RIFOXYD2_FULL_36_9</name>
    <dbReference type="NCBI Taxonomy" id="1802338"/>
    <lineage>
        <taxon>Bacteria</taxon>
        <taxon>Candidatus Tayloriibacteriota</taxon>
    </lineage>
</organism>
<dbReference type="InterPro" id="IPR045863">
    <property type="entry name" value="CorA_TM1_TM2"/>
</dbReference>
<keyword evidence="6 8" id="KW-1133">Transmembrane helix</keyword>
<dbReference type="STRING" id="1802338.A2541_00320"/>
<dbReference type="InterPro" id="IPR045861">
    <property type="entry name" value="CorA_cytoplasmic_dom"/>
</dbReference>
<keyword evidence="4" id="KW-1003">Cell membrane</keyword>
<dbReference type="EMBL" id="MHSQ01000028">
    <property type="protein sequence ID" value="OHA46535.1"/>
    <property type="molecule type" value="Genomic_DNA"/>
</dbReference>
<dbReference type="Gene3D" id="1.20.58.340">
    <property type="entry name" value="Magnesium transport protein CorA, transmembrane region"/>
    <property type="match status" value="2"/>
</dbReference>
<dbReference type="SUPFAM" id="SSF143865">
    <property type="entry name" value="CorA soluble domain-like"/>
    <property type="match status" value="1"/>
</dbReference>
<comment type="similarity">
    <text evidence="2">Belongs to the CorA metal ion transporter (MIT) (TC 1.A.35) family.</text>
</comment>
<keyword evidence="7 8" id="KW-0472">Membrane</keyword>
<keyword evidence="5 8" id="KW-0812">Transmembrane</keyword>
<comment type="caution">
    <text evidence="9">The sequence shown here is derived from an EMBL/GenBank/DDBJ whole genome shotgun (WGS) entry which is preliminary data.</text>
</comment>